<dbReference type="EMBL" id="CM001402">
    <property type="protein sequence ID" value="EHO42645.1"/>
    <property type="molecule type" value="Genomic_DNA"/>
</dbReference>
<evidence type="ECO:0000313" key="2">
    <source>
        <dbReference type="EMBL" id="APF18659.1"/>
    </source>
</evidence>
<dbReference type="SUPFAM" id="SSF55729">
    <property type="entry name" value="Acyl-CoA N-acyltransferases (Nat)"/>
    <property type="match status" value="1"/>
</dbReference>
<evidence type="ECO:0000313" key="4">
    <source>
        <dbReference type="Proteomes" id="UP000004671"/>
    </source>
</evidence>
<dbReference type="InterPro" id="IPR016181">
    <property type="entry name" value="Acyl_CoA_acyltransferase"/>
</dbReference>
<sequence length="257" mass="30458">MLDTKKEMERLEKEKHRQIVKLVTHSFYKELINYGVNQSDIINVSTQLLDHVLQKKPINNNGTYSKELQLSEVDDRWHIEKKIILGEVHIEPLAEVCIPTICEWLKQHEISQTFIRFFPQDKEKLEEYLLHAPNKQYFAVKYLKEHLVGIIGAENIDEVNKKLEMKKFIGATEYRNRGIGKLATFLFLYYVFEILNFQKIYIHSLDTNIKNINLNSKFGFELEGILYSEVLIDGKSYDVLRMSLLREKWQRLFGQTM</sequence>
<dbReference type="PANTHER" id="PTHR43415:SF3">
    <property type="entry name" value="GNAT-FAMILY ACETYLTRANSFERASE"/>
    <property type="match status" value="1"/>
</dbReference>
<dbReference type="Pfam" id="PF13420">
    <property type="entry name" value="Acetyltransf_4"/>
    <property type="match status" value="1"/>
</dbReference>
<dbReference type="EMBL" id="CP018099">
    <property type="protein sequence ID" value="APF18659.1"/>
    <property type="molecule type" value="Genomic_DNA"/>
</dbReference>
<dbReference type="PANTHER" id="PTHR43415">
    <property type="entry name" value="SPERMIDINE N(1)-ACETYLTRANSFERASE"/>
    <property type="match status" value="1"/>
</dbReference>
<dbReference type="RefSeq" id="WP_006930001.1">
    <property type="nucleotide sequence ID" value="NZ_CM001402.1"/>
</dbReference>
<dbReference type="PROSITE" id="PS51186">
    <property type="entry name" value="GNAT"/>
    <property type="match status" value="1"/>
</dbReference>
<dbReference type="Gene3D" id="3.40.630.30">
    <property type="match status" value="1"/>
</dbReference>
<gene>
    <name evidence="2" type="ORF">Cabys_1910</name>
    <name evidence="3" type="ORF">Calab_3039</name>
</gene>
<dbReference type="Proteomes" id="UP000183868">
    <property type="component" value="Chromosome"/>
</dbReference>
<protein>
    <submittedName>
        <fullName evidence="3">GCN5-related N-acetyltransferase</fullName>
    </submittedName>
    <submittedName>
        <fullName evidence="2">Protein N-acetyltransferase, RimJ/RimL family</fullName>
    </submittedName>
</protein>
<proteinExistence type="predicted"/>
<evidence type="ECO:0000313" key="5">
    <source>
        <dbReference type="Proteomes" id="UP000183868"/>
    </source>
</evidence>
<organism evidence="3 4">
    <name type="scientific">Caldithrix abyssi DSM 13497</name>
    <dbReference type="NCBI Taxonomy" id="880073"/>
    <lineage>
        <taxon>Bacteria</taxon>
        <taxon>Pseudomonadati</taxon>
        <taxon>Calditrichota</taxon>
        <taxon>Calditrichia</taxon>
        <taxon>Calditrichales</taxon>
        <taxon>Calditrichaceae</taxon>
        <taxon>Caldithrix</taxon>
    </lineage>
</organism>
<dbReference type="InParanoid" id="H1XT78"/>
<dbReference type="PaxDb" id="880073-Calab_3039"/>
<accession>H1XT78</accession>
<reference evidence="2 5" key="2">
    <citation type="submission" date="2016-11" db="EMBL/GenBank/DDBJ databases">
        <title>Genomic analysis of Caldithrix abyssi and proposal of a novel bacterial phylum Caldithrichaeota.</title>
        <authorList>
            <person name="Kublanov I."/>
            <person name="Sigalova O."/>
            <person name="Gavrilov S."/>
            <person name="Lebedinsky A."/>
            <person name="Ivanova N."/>
            <person name="Daum C."/>
            <person name="Reddy T."/>
            <person name="Klenk H.P."/>
            <person name="Goker M."/>
            <person name="Reva O."/>
            <person name="Miroshnichenko M."/>
            <person name="Kyprides N."/>
            <person name="Woyke T."/>
            <person name="Gelfand M."/>
        </authorList>
    </citation>
    <scope>NUCLEOTIDE SEQUENCE [LARGE SCALE GENOMIC DNA]</scope>
    <source>
        <strain evidence="2 5">LF13</strain>
    </source>
</reference>
<keyword evidence="3" id="KW-0808">Transferase</keyword>
<name>H1XT78_CALAY</name>
<dbReference type="STRING" id="880073.Cabys_1910"/>
<feature type="domain" description="N-acetyltransferase" evidence="1">
    <location>
        <begin position="88"/>
        <end position="247"/>
    </location>
</feature>
<dbReference type="KEGG" id="caby:Cabys_1910"/>
<dbReference type="HOGENOM" id="CLU_1080445_0_0_0"/>
<dbReference type="AlphaFoldDB" id="H1XT78"/>
<evidence type="ECO:0000259" key="1">
    <source>
        <dbReference type="PROSITE" id="PS51186"/>
    </source>
</evidence>
<reference evidence="3 4" key="1">
    <citation type="submission" date="2011-09" db="EMBL/GenBank/DDBJ databases">
        <title>The permanent draft genome of Caldithrix abyssi DSM 13497.</title>
        <authorList>
            <consortium name="US DOE Joint Genome Institute (JGI-PGF)"/>
            <person name="Lucas S."/>
            <person name="Han J."/>
            <person name="Lapidus A."/>
            <person name="Bruce D."/>
            <person name="Goodwin L."/>
            <person name="Pitluck S."/>
            <person name="Peters L."/>
            <person name="Kyrpides N."/>
            <person name="Mavromatis K."/>
            <person name="Ivanova N."/>
            <person name="Mikhailova N."/>
            <person name="Chertkov O."/>
            <person name="Detter J.C."/>
            <person name="Tapia R."/>
            <person name="Han C."/>
            <person name="Land M."/>
            <person name="Hauser L."/>
            <person name="Markowitz V."/>
            <person name="Cheng J.-F."/>
            <person name="Hugenholtz P."/>
            <person name="Woyke T."/>
            <person name="Wu D."/>
            <person name="Spring S."/>
            <person name="Brambilla E."/>
            <person name="Klenk H.-P."/>
            <person name="Eisen J.A."/>
        </authorList>
    </citation>
    <scope>NUCLEOTIDE SEQUENCE [LARGE SCALE GENOMIC DNA]</scope>
    <source>
        <strain evidence="3 4">DSM 13497</strain>
    </source>
</reference>
<keyword evidence="4" id="KW-1185">Reference proteome</keyword>
<dbReference type="eggNOG" id="COG1670">
    <property type="taxonomic scope" value="Bacteria"/>
</dbReference>
<dbReference type="OrthoDB" id="9795206at2"/>
<dbReference type="GO" id="GO:0016747">
    <property type="term" value="F:acyltransferase activity, transferring groups other than amino-acyl groups"/>
    <property type="evidence" value="ECO:0007669"/>
    <property type="project" value="InterPro"/>
</dbReference>
<dbReference type="Proteomes" id="UP000004671">
    <property type="component" value="Chromosome"/>
</dbReference>
<dbReference type="InterPro" id="IPR000182">
    <property type="entry name" value="GNAT_dom"/>
</dbReference>
<evidence type="ECO:0000313" key="3">
    <source>
        <dbReference type="EMBL" id="EHO42645.1"/>
    </source>
</evidence>